<dbReference type="InterPro" id="IPR006616">
    <property type="entry name" value="DM9_repeat"/>
</dbReference>
<dbReference type="Proteomes" id="UP001200034">
    <property type="component" value="Unassembled WGS sequence"/>
</dbReference>
<keyword evidence="3" id="KW-1185">Reference proteome</keyword>
<dbReference type="AlphaFoldDB" id="A0AAD4PJR4"/>
<dbReference type="Pfam" id="PF11901">
    <property type="entry name" value="DM9"/>
    <property type="match status" value="1"/>
</dbReference>
<dbReference type="PANTHER" id="PTHR31649">
    <property type="entry name" value="AGAP009604-PA"/>
    <property type="match status" value="1"/>
</dbReference>
<gene>
    <name evidence="2" type="ORF">KR093_005556</name>
</gene>
<dbReference type="EMBL" id="JAJJHW010002585">
    <property type="protein sequence ID" value="KAH8370925.1"/>
    <property type="molecule type" value="Genomic_DNA"/>
</dbReference>
<feature type="signal peptide" evidence="1">
    <location>
        <begin position="1"/>
        <end position="23"/>
    </location>
</feature>
<evidence type="ECO:0000313" key="3">
    <source>
        <dbReference type="Proteomes" id="UP001200034"/>
    </source>
</evidence>
<comment type="caution">
    <text evidence="2">The sequence shown here is derived from an EMBL/GenBank/DDBJ whole genome shotgun (WGS) entry which is preliminary data.</text>
</comment>
<reference evidence="2" key="1">
    <citation type="journal article" date="2021" name="Mol. Ecol. Resour.">
        <title>Phylogenomic analyses of the genus Drosophila reveals genomic signals of climate adaptation.</title>
        <authorList>
            <person name="Li F."/>
            <person name="Rane R.V."/>
            <person name="Luria V."/>
            <person name="Xiong Z."/>
            <person name="Chen J."/>
            <person name="Li Z."/>
            <person name="Catullo R.A."/>
            <person name="Griffin P.C."/>
            <person name="Schiffer M."/>
            <person name="Pearce S."/>
            <person name="Lee S.F."/>
            <person name="McElroy K."/>
            <person name="Stocker A."/>
            <person name="Shirriffs J."/>
            <person name="Cockerell F."/>
            <person name="Coppin C."/>
            <person name="Sgro C.M."/>
            <person name="Karger A."/>
            <person name="Cain J.W."/>
            <person name="Weber J.A."/>
            <person name="Santpere G."/>
            <person name="Kirschner M.W."/>
            <person name="Hoffmann A.A."/>
            <person name="Oakeshott J.G."/>
            <person name="Zhang G."/>
        </authorList>
    </citation>
    <scope>NUCLEOTIDE SEQUENCE</scope>
    <source>
        <strain evidence="2">BGI-SZ-2011g</strain>
    </source>
</reference>
<evidence type="ECO:0000256" key="1">
    <source>
        <dbReference type="SAM" id="SignalP"/>
    </source>
</evidence>
<feature type="chain" id="PRO_5042127524" evidence="1">
    <location>
        <begin position="24"/>
        <end position="186"/>
    </location>
</feature>
<keyword evidence="1" id="KW-0732">Signal</keyword>
<evidence type="ECO:0000313" key="2">
    <source>
        <dbReference type="EMBL" id="KAH8370925.1"/>
    </source>
</evidence>
<dbReference type="PANTHER" id="PTHR31649:SF10">
    <property type="entry name" value="IP19903P-RELATED"/>
    <property type="match status" value="1"/>
</dbReference>
<sequence>MYSVKQLSLLALVLAQLLAGIQCGVYDNTDNWVLGDKTKNFPENAVLGGFDPTGYNLYVARTVSGSNILPARVVAETRVGTFNTDTAVNTATSYELLVSNATLSYQWVRSYDGYREKNAVSVGTNATNDQVFICRARSDSGQIIGTLYLAQKKCYVRYGTLSLKTFDKYEVLVREQKIVNWIPYDN</sequence>
<accession>A0AAD4PJR4</accession>
<proteinExistence type="predicted"/>
<dbReference type="SMART" id="SM00696">
    <property type="entry name" value="DM9"/>
    <property type="match status" value="2"/>
</dbReference>
<protein>
    <submittedName>
        <fullName evidence="2">Uncharacterized protein</fullName>
    </submittedName>
</protein>
<name>A0AAD4PJR4_9MUSC</name>
<organism evidence="2 3">
    <name type="scientific">Drosophila rubida</name>
    <dbReference type="NCBI Taxonomy" id="30044"/>
    <lineage>
        <taxon>Eukaryota</taxon>
        <taxon>Metazoa</taxon>
        <taxon>Ecdysozoa</taxon>
        <taxon>Arthropoda</taxon>
        <taxon>Hexapoda</taxon>
        <taxon>Insecta</taxon>
        <taxon>Pterygota</taxon>
        <taxon>Neoptera</taxon>
        <taxon>Endopterygota</taxon>
        <taxon>Diptera</taxon>
        <taxon>Brachycera</taxon>
        <taxon>Muscomorpha</taxon>
        <taxon>Ephydroidea</taxon>
        <taxon>Drosophilidae</taxon>
        <taxon>Drosophila</taxon>
    </lineage>
</organism>